<accession>A0ABW0KUF1</accession>
<comment type="caution">
    <text evidence="2">The sequence shown here is derived from an EMBL/GenBank/DDBJ whole genome shotgun (WGS) entry which is preliminary data.</text>
</comment>
<name>A0ABW0KUF1_9BACT</name>
<organism evidence="2 3">
    <name type="scientific">Prosthecobacter fluviatilis</name>
    <dbReference type="NCBI Taxonomy" id="445931"/>
    <lineage>
        <taxon>Bacteria</taxon>
        <taxon>Pseudomonadati</taxon>
        <taxon>Verrucomicrobiota</taxon>
        <taxon>Verrucomicrobiia</taxon>
        <taxon>Verrucomicrobiales</taxon>
        <taxon>Verrucomicrobiaceae</taxon>
        <taxon>Prosthecobacter</taxon>
    </lineage>
</organism>
<dbReference type="InterPro" id="IPR039329">
    <property type="entry name" value="SIAE"/>
</dbReference>
<sequence length="523" mass="56995">MKRFHACLSLLLFASALHAEVKLSKVFTPHMVLQRGMAVPVWGTAAPGEKVTVSFAGQSKTATADDKGAWSVKLDALQASTEPRTLTIGDKKIEDVLVGDVWVGSGQSNMDMTVSSYTKDDPVLDAASKQSYPHLRLLRKDANAVWEQSTPETNVKFSALLFSFGFPLQKEIGVPVGLMVGAVGGTPSGFWLSEEMYRSDAACAEAVKKFAPTYKYDELLAKYAVDKAKWDAEFAAWKLQAEADKKAGKEPARAPRAPQPVGKAGETNFGKVGELFERFIRPYVGYGIKGVLWDQGESRTNIVGVDQVTLMGALIGGWRKAWGQGDFPWLYVEKPSGGGCAFDYSQPMNRLAEKFAPLPKTIPNNPDMQYSHVVFEQIMKYPNTHMVISSDLGNGIHPPNKSGYGARAVQVALAVAYEKGNEYLGPQLASHSIAGGKVTLKFKHSGKGLAFKNGDRLQGFSIAGADKKFVWADAVIEGDTVIVSSKDVPQPAAVRYAWSNAFQWANLFNLDGLPAQPFRTDEW</sequence>
<dbReference type="PANTHER" id="PTHR22901:SF0">
    <property type="entry name" value="SIALATE O-ACETYLESTERASE"/>
    <property type="match status" value="1"/>
</dbReference>
<feature type="signal peptide" evidence="1">
    <location>
        <begin position="1"/>
        <end position="19"/>
    </location>
</feature>
<protein>
    <recommendedName>
        <fullName evidence="4">Sialate O-acetylesterase</fullName>
    </recommendedName>
</protein>
<dbReference type="InterPro" id="IPR013783">
    <property type="entry name" value="Ig-like_fold"/>
</dbReference>
<evidence type="ECO:0000256" key="1">
    <source>
        <dbReference type="SAM" id="SignalP"/>
    </source>
</evidence>
<dbReference type="EMBL" id="JBHSMQ010000008">
    <property type="protein sequence ID" value="MFC5457020.1"/>
    <property type="molecule type" value="Genomic_DNA"/>
</dbReference>
<feature type="chain" id="PRO_5046046085" description="Sialate O-acetylesterase" evidence="1">
    <location>
        <begin position="20"/>
        <end position="523"/>
    </location>
</feature>
<evidence type="ECO:0008006" key="4">
    <source>
        <dbReference type="Google" id="ProtNLM"/>
    </source>
</evidence>
<proteinExistence type="predicted"/>
<evidence type="ECO:0000313" key="3">
    <source>
        <dbReference type="Proteomes" id="UP001596052"/>
    </source>
</evidence>
<evidence type="ECO:0000313" key="2">
    <source>
        <dbReference type="EMBL" id="MFC5457020.1"/>
    </source>
</evidence>
<dbReference type="Gene3D" id="2.60.40.10">
    <property type="entry name" value="Immunoglobulins"/>
    <property type="match status" value="1"/>
</dbReference>
<dbReference type="InterPro" id="IPR036514">
    <property type="entry name" value="SGNH_hydro_sf"/>
</dbReference>
<reference evidence="3" key="1">
    <citation type="journal article" date="2019" name="Int. J. Syst. Evol. Microbiol.">
        <title>The Global Catalogue of Microorganisms (GCM) 10K type strain sequencing project: providing services to taxonomists for standard genome sequencing and annotation.</title>
        <authorList>
            <consortium name="The Broad Institute Genomics Platform"/>
            <consortium name="The Broad Institute Genome Sequencing Center for Infectious Disease"/>
            <person name="Wu L."/>
            <person name="Ma J."/>
        </authorList>
    </citation>
    <scope>NUCLEOTIDE SEQUENCE [LARGE SCALE GENOMIC DNA]</scope>
    <source>
        <strain evidence="3">CGMCC 4.1469</strain>
    </source>
</reference>
<dbReference type="Proteomes" id="UP001596052">
    <property type="component" value="Unassembled WGS sequence"/>
</dbReference>
<dbReference type="RefSeq" id="WP_377169875.1">
    <property type="nucleotide sequence ID" value="NZ_JBHSMQ010000008.1"/>
</dbReference>
<keyword evidence="1" id="KW-0732">Signal</keyword>
<dbReference type="PANTHER" id="PTHR22901">
    <property type="entry name" value="SIALATE O-ACETYLESTERASE"/>
    <property type="match status" value="1"/>
</dbReference>
<keyword evidence="3" id="KW-1185">Reference proteome</keyword>
<dbReference type="SUPFAM" id="SSF52266">
    <property type="entry name" value="SGNH hydrolase"/>
    <property type="match status" value="1"/>
</dbReference>
<gene>
    <name evidence="2" type="ORF">ACFQDI_19290</name>
</gene>
<dbReference type="Gene3D" id="3.40.50.1110">
    <property type="entry name" value="SGNH hydrolase"/>
    <property type="match status" value="1"/>
</dbReference>